<evidence type="ECO:0000256" key="4">
    <source>
        <dbReference type="PIRSR" id="PIRSR006278-1"/>
    </source>
</evidence>
<evidence type="ECO:0000259" key="6">
    <source>
        <dbReference type="Pfam" id="PF00291"/>
    </source>
</evidence>
<organism evidence="7 8">
    <name type="scientific">Fusarium denticulatum</name>
    <dbReference type="NCBI Taxonomy" id="48507"/>
    <lineage>
        <taxon>Eukaryota</taxon>
        <taxon>Fungi</taxon>
        <taxon>Dikarya</taxon>
        <taxon>Ascomycota</taxon>
        <taxon>Pezizomycotina</taxon>
        <taxon>Sordariomycetes</taxon>
        <taxon>Hypocreomycetidae</taxon>
        <taxon>Hypocreales</taxon>
        <taxon>Nectriaceae</taxon>
        <taxon>Fusarium</taxon>
        <taxon>Fusarium fujikuroi species complex</taxon>
    </lineage>
</organism>
<feature type="active site" description="Nucleophile" evidence="4">
    <location>
        <position position="84"/>
    </location>
</feature>
<dbReference type="InterPro" id="IPR001926">
    <property type="entry name" value="TrpB-like_PALP"/>
</dbReference>
<dbReference type="InterPro" id="IPR036052">
    <property type="entry name" value="TrpB-like_PALP_sf"/>
</dbReference>
<dbReference type="GO" id="GO:0019148">
    <property type="term" value="F:D-cysteine desulfhydrase activity"/>
    <property type="evidence" value="ECO:0007669"/>
    <property type="project" value="TreeGrafter"/>
</dbReference>
<dbReference type="PANTHER" id="PTHR43780">
    <property type="entry name" value="1-AMINOCYCLOPROPANE-1-CARBOXYLATE DEAMINASE-RELATED"/>
    <property type="match status" value="1"/>
</dbReference>
<dbReference type="PIRSF" id="PIRSF006278">
    <property type="entry name" value="ACCD_DCysDesulf"/>
    <property type="match status" value="1"/>
</dbReference>
<evidence type="ECO:0000256" key="5">
    <source>
        <dbReference type="PIRSR" id="PIRSR006278-2"/>
    </source>
</evidence>
<dbReference type="PANTHER" id="PTHR43780:SF2">
    <property type="entry name" value="1-AMINOCYCLOPROPANE-1-CARBOXYLATE DEAMINASE-RELATED"/>
    <property type="match status" value="1"/>
</dbReference>
<gene>
    <name evidence="7" type="ORF">FDENT_12308</name>
</gene>
<evidence type="ECO:0000256" key="3">
    <source>
        <dbReference type="ARBA" id="ARBA00022898"/>
    </source>
</evidence>
<dbReference type="Gene3D" id="3.40.50.1100">
    <property type="match status" value="2"/>
</dbReference>
<dbReference type="AlphaFoldDB" id="A0A8H5TBF4"/>
<evidence type="ECO:0000313" key="7">
    <source>
        <dbReference type="EMBL" id="KAF5666567.1"/>
    </source>
</evidence>
<protein>
    <submittedName>
        <fullName evidence="7">Putative ACC deaminase</fullName>
    </submittedName>
</protein>
<comment type="caution">
    <text evidence="7">The sequence shown here is derived from an EMBL/GenBank/DDBJ whole genome shotgun (WGS) entry which is preliminary data.</text>
</comment>
<comment type="similarity">
    <text evidence="2">Belongs to the ACC deaminase/D-cysteine desulfhydrase family.</text>
</comment>
<evidence type="ECO:0000313" key="8">
    <source>
        <dbReference type="Proteomes" id="UP000562682"/>
    </source>
</evidence>
<name>A0A8H5TBF4_9HYPO</name>
<dbReference type="InterPro" id="IPR027278">
    <property type="entry name" value="ACCD_DCysDesulf"/>
</dbReference>
<reference evidence="7 8" key="1">
    <citation type="submission" date="2020-05" db="EMBL/GenBank/DDBJ databases">
        <title>Identification and distribution of gene clusters putatively required for synthesis of sphingolipid metabolism inhibitors in phylogenetically diverse species of the filamentous fungus Fusarium.</title>
        <authorList>
            <person name="Kim H.-S."/>
            <person name="Busman M."/>
            <person name="Brown D.W."/>
            <person name="Divon H."/>
            <person name="Uhlig S."/>
            <person name="Proctor R.H."/>
        </authorList>
    </citation>
    <scope>NUCLEOTIDE SEQUENCE [LARGE SCALE GENOMIC DNA]</scope>
    <source>
        <strain evidence="7 8">NRRL 25311</strain>
    </source>
</reference>
<feature type="modified residue" description="N6-(pyridoxal phosphate)lysine" evidence="5">
    <location>
        <position position="57"/>
    </location>
</feature>
<comment type="cofactor">
    <cofactor evidence="1">
        <name>pyridoxal 5'-phosphate</name>
        <dbReference type="ChEBI" id="CHEBI:597326"/>
    </cofactor>
</comment>
<dbReference type="EMBL" id="JAAOAK010000421">
    <property type="protein sequence ID" value="KAF5666567.1"/>
    <property type="molecule type" value="Genomic_DNA"/>
</dbReference>
<evidence type="ECO:0000256" key="1">
    <source>
        <dbReference type="ARBA" id="ARBA00001933"/>
    </source>
</evidence>
<dbReference type="Pfam" id="PF00291">
    <property type="entry name" value="PALP"/>
    <property type="match status" value="1"/>
</dbReference>
<proteinExistence type="inferred from homology"/>
<keyword evidence="3 5" id="KW-0663">Pyridoxal phosphate</keyword>
<evidence type="ECO:0000256" key="2">
    <source>
        <dbReference type="ARBA" id="ARBA00008639"/>
    </source>
</evidence>
<dbReference type="SUPFAM" id="SSF53686">
    <property type="entry name" value="Tryptophan synthase beta subunit-like PLP-dependent enzymes"/>
    <property type="match status" value="1"/>
</dbReference>
<accession>A0A8H5TBF4</accession>
<feature type="domain" description="Tryptophan synthase beta chain-like PALP" evidence="6">
    <location>
        <begin position="25"/>
        <end position="328"/>
    </location>
</feature>
<sequence>MVKLPSPFAEIPRVQLVFDRPSDIERLSSLTSSIDGGANLWIAREDRNSGLAFAGNKVRKLEYVLADALAQGADTLVTTGGLQSNHMCQTSAAAARLGLKVALYPANRVASQDAEYKYLGNIQANSILGAETFAPDTSEETVIQILKDRGEKPYSIPAGASTHSLGGLGYARWAFELLEQEAKLGVTFDVIALVAGSCSTLGGILAGLKLAQKQGITGSKKYLIGFSVLYPKKEDVVEKVLSIAKNAASKIGVSPDEITEDDFEIDASYIGEGYGQVNESTAEGMKKLARMEGILTDPVYTGKAFNGLLHAAKSGALKGKNVLFIHTGGQAVLGAYPQLR</sequence>
<dbReference type="Proteomes" id="UP000562682">
    <property type="component" value="Unassembled WGS sequence"/>
</dbReference>
<keyword evidence="8" id="KW-1185">Reference proteome</keyword>